<dbReference type="InterPro" id="IPR006142">
    <property type="entry name" value="INTEIN"/>
</dbReference>
<protein>
    <submittedName>
        <fullName evidence="2">LAGLIDADG family homing endonuclease</fullName>
    </submittedName>
</protein>
<keyword evidence="2" id="KW-0378">Hydrolase</keyword>
<evidence type="ECO:0000259" key="1">
    <source>
        <dbReference type="PROSITE" id="PS50819"/>
    </source>
</evidence>
<comment type="caution">
    <text evidence="2">The sequence shown here is derived from an EMBL/GenBank/DDBJ whole genome shotgun (WGS) entry which is preliminary data.</text>
</comment>
<keyword evidence="3" id="KW-1185">Reference proteome</keyword>
<dbReference type="SUPFAM" id="SSF55608">
    <property type="entry name" value="Homing endonucleases"/>
    <property type="match status" value="2"/>
</dbReference>
<dbReference type="RefSeq" id="WP_212928189.1">
    <property type="nucleotide sequence ID" value="NZ_JBHSFT010000047.1"/>
</dbReference>
<dbReference type="Gene3D" id="1.10.10.60">
    <property type="entry name" value="Homeodomain-like"/>
    <property type="match status" value="1"/>
</dbReference>
<evidence type="ECO:0000313" key="2">
    <source>
        <dbReference type="EMBL" id="MFC4664133.1"/>
    </source>
</evidence>
<dbReference type="PROSITE" id="PS50819">
    <property type="entry name" value="INTEIN_ENDONUCLEASE"/>
    <property type="match status" value="1"/>
</dbReference>
<dbReference type="Proteomes" id="UP001595988">
    <property type="component" value="Unassembled WGS sequence"/>
</dbReference>
<dbReference type="GO" id="GO:0004519">
    <property type="term" value="F:endonuclease activity"/>
    <property type="evidence" value="ECO:0007669"/>
    <property type="project" value="UniProtKB-KW"/>
</dbReference>
<dbReference type="EMBL" id="JBHSFT010000047">
    <property type="protein sequence ID" value="MFC4664133.1"/>
    <property type="molecule type" value="Genomic_DNA"/>
</dbReference>
<organism evidence="2 3">
    <name type="scientific">Oceanobacillus aidingensis</name>
    <dbReference type="NCBI Taxonomy" id="645964"/>
    <lineage>
        <taxon>Bacteria</taxon>
        <taxon>Bacillati</taxon>
        <taxon>Bacillota</taxon>
        <taxon>Bacilli</taxon>
        <taxon>Bacillales</taxon>
        <taxon>Bacillaceae</taxon>
        <taxon>Oceanobacillus</taxon>
    </lineage>
</organism>
<name>A0ABV9K2Z0_9BACI</name>
<dbReference type="InterPro" id="IPR027434">
    <property type="entry name" value="Homing_endonucl"/>
</dbReference>
<dbReference type="InterPro" id="IPR004042">
    <property type="entry name" value="Intein_endonuc_central"/>
</dbReference>
<dbReference type="PRINTS" id="PR00379">
    <property type="entry name" value="INTEIN"/>
</dbReference>
<proteinExistence type="predicted"/>
<evidence type="ECO:0000313" key="3">
    <source>
        <dbReference type="Proteomes" id="UP001595988"/>
    </source>
</evidence>
<dbReference type="Gene3D" id="3.10.28.10">
    <property type="entry name" value="Homing endonucleases"/>
    <property type="match status" value="1"/>
</dbReference>
<reference evidence="3" key="1">
    <citation type="journal article" date="2019" name="Int. J. Syst. Evol. Microbiol.">
        <title>The Global Catalogue of Microorganisms (GCM) 10K type strain sequencing project: providing services to taxonomists for standard genome sequencing and annotation.</title>
        <authorList>
            <consortium name="The Broad Institute Genomics Platform"/>
            <consortium name="The Broad Institute Genome Sequencing Center for Infectious Disease"/>
            <person name="Wu L."/>
            <person name="Ma J."/>
        </authorList>
    </citation>
    <scope>NUCLEOTIDE SEQUENCE [LARGE SCALE GENOMIC DNA]</scope>
    <source>
        <strain evidence="3">CCUG 37257</strain>
    </source>
</reference>
<dbReference type="Pfam" id="PF14528">
    <property type="entry name" value="LAGLIDADG_3"/>
    <property type="match status" value="2"/>
</dbReference>
<keyword evidence="2" id="KW-0540">Nuclease</keyword>
<dbReference type="InterPro" id="IPR004860">
    <property type="entry name" value="LAGLIDADG_dom"/>
</dbReference>
<accession>A0ABV9K2Z0</accession>
<feature type="domain" description="DOD-type homing endonuclease" evidence="1">
    <location>
        <begin position="76"/>
        <end position="205"/>
    </location>
</feature>
<sequence>MPRNPGVTDEAIIRMYKSGMPYKEMVARVGISDRAIRNVIYKHGVKMNREQSSGQPRKHKVNENFFKTWSHEMAWVLGLFITDGCINQSISSVSLTQKNQTILRQVARYMGADYILSKKYKTRTTATLVINSKEIKNDLAKLGVLPNKSLSVQFPEVPDEFLPSFIRGVVDGDGWVQKKGYVMNITTASFSFAEGLLLVFQTWKLRSEITEEITQSGNPVFRVWVKGKLYLPRLADIIYNDEIEHYESYKENYLRLHSKAHNQIIKE</sequence>
<keyword evidence="2" id="KW-0255">Endonuclease</keyword>
<gene>
    <name evidence="2" type="ORF">ACFO3P_18295</name>
</gene>